<dbReference type="EMBL" id="CAJPUY010000006">
    <property type="protein sequence ID" value="CAG2138341.1"/>
    <property type="molecule type" value="Genomic_DNA"/>
</dbReference>
<gene>
    <name evidence="2" type="ORF">LMG31506_01939</name>
</gene>
<protein>
    <submittedName>
        <fullName evidence="2">Uncharacterized protein</fullName>
    </submittedName>
</protein>
<evidence type="ECO:0000256" key="1">
    <source>
        <dbReference type="SAM" id="MobiDB-lite"/>
    </source>
</evidence>
<proteinExistence type="predicted"/>
<keyword evidence="3" id="KW-1185">Reference proteome</keyword>
<dbReference type="RefSeq" id="WP_211946924.1">
    <property type="nucleotide sequence ID" value="NZ_CAJPUY010000006.1"/>
</dbReference>
<dbReference type="AlphaFoldDB" id="A0A916ITY4"/>
<reference evidence="2" key="1">
    <citation type="submission" date="2021-03" db="EMBL/GenBank/DDBJ databases">
        <authorList>
            <person name="Peeters C."/>
        </authorList>
    </citation>
    <scope>NUCLEOTIDE SEQUENCE</scope>
    <source>
        <strain evidence="2">LMG 31506</strain>
    </source>
</reference>
<feature type="region of interest" description="Disordered" evidence="1">
    <location>
        <begin position="1"/>
        <end position="59"/>
    </location>
</feature>
<evidence type="ECO:0000313" key="3">
    <source>
        <dbReference type="Proteomes" id="UP000672934"/>
    </source>
</evidence>
<organism evidence="2 3">
    <name type="scientific">Cupriavidus yeoncheonensis</name>
    <dbReference type="NCBI Taxonomy" id="1462994"/>
    <lineage>
        <taxon>Bacteria</taxon>
        <taxon>Pseudomonadati</taxon>
        <taxon>Pseudomonadota</taxon>
        <taxon>Betaproteobacteria</taxon>
        <taxon>Burkholderiales</taxon>
        <taxon>Burkholderiaceae</taxon>
        <taxon>Cupriavidus</taxon>
    </lineage>
</organism>
<dbReference type="Proteomes" id="UP000672934">
    <property type="component" value="Unassembled WGS sequence"/>
</dbReference>
<sequence length="59" mass="6112">MANKQLGTRQKMVFRGGTGAPPPRDKGGGRKPGPLQTGTGAGKAPVRRQPRKLIGSSDS</sequence>
<evidence type="ECO:0000313" key="2">
    <source>
        <dbReference type="EMBL" id="CAG2138341.1"/>
    </source>
</evidence>
<accession>A0A916ITY4</accession>
<name>A0A916ITY4_9BURK</name>
<comment type="caution">
    <text evidence="2">The sequence shown here is derived from an EMBL/GenBank/DDBJ whole genome shotgun (WGS) entry which is preliminary data.</text>
</comment>